<dbReference type="InterPro" id="IPR012440">
    <property type="entry name" value="DUF1641"/>
</dbReference>
<dbReference type="Pfam" id="PF07849">
    <property type="entry name" value="DUF1641"/>
    <property type="match status" value="1"/>
</dbReference>
<gene>
    <name evidence="1" type="ORF">RCFBP_mp30504</name>
</gene>
<dbReference type="EMBL" id="FP885907">
    <property type="protein sequence ID" value="CBJ54583.1"/>
    <property type="molecule type" value="Genomic_DNA"/>
</dbReference>
<evidence type="ECO:0008006" key="2">
    <source>
        <dbReference type="Google" id="ProtNLM"/>
    </source>
</evidence>
<keyword evidence="1" id="KW-0614">Plasmid</keyword>
<dbReference type="RefSeq" id="WP_013209043.1">
    <property type="nucleotide sequence ID" value="NC_014309.1"/>
</dbReference>
<proteinExistence type="predicted"/>
<name>D8P6P7_RALSL</name>
<dbReference type="AlphaFoldDB" id="D8P6P7"/>
<organism evidence="1">
    <name type="scientific">Ralstonia solanacearum CFBP2957</name>
    <dbReference type="NCBI Taxonomy" id="859656"/>
    <lineage>
        <taxon>Bacteria</taxon>
        <taxon>Pseudomonadati</taxon>
        <taxon>Pseudomonadota</taxon>
        <taxon>Betaproteobacteria</taxon>
        <taxon>Burkholderiales</taxon>
        <taxon>Burkholderiaceae</taxon>
        <taxon>Ralstonia</taxon>
        <taxon>Ralstonia solanacearum species complex</taxon>
    </lineage>
</organism>
<reference evidence="1" key="1">
    <citation type="journal article" date="2010" name="BMC Genomics">
        <title>Genomes of three tomato pathogens within the Ralstonia solanacearum species complex reveal significant evolutionary divergence.</title>
        <authorList>
            <person name="Remenant B."/>
            <person name="Coupat-Goutaland B."/>
            <person name="Guidot A."/>
            <person name="Cellier G."/>
            <person name="Wicker E."/>
            <person name="Allen C."/>
            <person name="Fegan M."/>
            <person name="Pruvost O."/>
            <person name="Elbaz M."/>
            <person name="Calteau A."/>
            <person name="Salvignol G."/>
            <person name="Mornico D."/>
            <person name="Mangenot S."/>
            <person name="Barbe V."/>
            <person name="Medigue C."/>
            <person name="Prior P."/>
        </authorList>
    </citation>
    <scope>NUCLEOTIDE SEQUENCE [LARGE SCALE GENOMIC DNA]</scope>
    <source>
        <strain evidence="1">CFBP2957</strain>
        <plasmid evidence="1">RCFBPv3_mp</plasmid>
    </source>
</reference>
<sequence length="147" mass="15815">MNVRTEMLEEPTATGARIAPGQLNNGAAMQGLEELIGKIEPLLAGRRLNRVIDLLSVVADVVDMSDAYMVEKVGRAFEDAVGAAWSAGNAARVASAKLERMPETPSLIGLLRMTREPEIRRGMAFVLAVAGAFGRQNAYDPIDYIAD</sequence>
<reference evidence="1" key="2">
    <citation type="submission" date="2010-02" db="EMBL/GenBank/DDBJ databases">
        <authorList>
            <person name="Genoscope - CEA"/>
        </authorList>
    </citation>
    <scope>NUCLEOTIDE SEQUENCE</scope>
    <source>
        <strain evidence="1">CFBP2957</strain>
        <plasmid evidence="1">RCFBPv3_mp</plasmid>
    </source>
</reference>
<protein>
    <recommendedName>
        <fullName evidence="2">DUF1641 domain-containing protein</fullName>
    </recommendedName>
</protein>
<accession>D8P6P7</accession>
<evidence type="ECO:0000313" key="1">
    <source>
        <dbReference type="EMBL" id="CBJ54583.1"/>
    </source>
</evidence>
<geneLocation type="plasmid" evidence="1">
    <name>RCFBPv3_mp</name>
</geneLocation>